<keyword evidence="2" id="KW-1185">Reference proteome</keyword>
<dbReference type="Proteomes" id="UP001054821">
    <property type="component" value="Chromosome 1"/>
</dbReference>
<dbReference type="AlphaFoldDB" id="A0AAD5F2L2"/>
<organism evidence="1 2">
    <name type="scientific">Prunus dulcis</name>
    <name type="common">Almond</name>
    <name type="synonym">Amygdalus dulcis</name>
    <dbReference type="NCBI Taxonomy" id="3755"/>
    <lineage>
        <taxon>Eukaryota</taxon>
        <taxon>Viridiplantae</taxon>
        <taxon>Streptophyta</taxon>
        <taxon>Embryophyta</taxon>
        <taxon>Tracheophyta</taxon>
        <taxon>Spermatophyta</taxon>
        <taxon>Magnoliopsida</taxon>
        <taxon>eudicotyledons</taxon>
        <taxon>Gunneridae</taxon>
        <taxon>Pentapetalae</taxon>
        <taxon>rosids</taxon>
        <taxon>fabids</taxon>
        <taxon>Rosales</taxon>
        <taxon>Rosaceae</taxon>
        <taxon>Amygdaloideae</taxon>
        <taxon>Amygdaleae</taxon>
        <taxon>Prunus</taxon>
    </lineage>
</organism>
<comment type="caution">
    <text evidence="1">The sequence shown here is derived from an EMBL/GenBank/DDBJ whole genome shotgun (WGS) entry which is preliminary data.</text>
</comment>
<proteinExistence type="predicted"/>
<dbReference type="EMBL" id="JAJFAZ020000001">
    <property type="protein sequence ID" value="KAI5350885.1"/>
    <property type="molecule type" value="Genomic_DNA"/>
</dbReference>
<protein>
    <submittedName>
        <fullName evidence="1">Uncharacterized protein</fullName>
    </submittedName>
</protein>
<accession>A0AAD5F2L2</accession>
<evidence type="ECO:0000313" key="1">
    <source>
        <dbReference type="EMBL" id="KAI5350885.1"/>
    </source>
</evidence>
<name>A0AAD5F2L2_PRUDU</name>
<sequence>MKRESLARVWRPGLEELATGNVRVLAAEMLEDLGYLAAGTAREELGKSQLKFRIAVAAGFFGQESLGFLAKMRLKFI</sequence>
<reference evidence="1 2" key="1">
    <citation type="journal article" date="2022" name="G3 (Bethesda)">
        <title>Whole-genome sequence and methylome profiling of the almond [Prunus dulcis (Mill.) D.A. Webb] cultivar 'Nonpareil'.</title>
        <authorList>
            <person name="D'Amico-Willman K.M."/>
            <person name="Ouma W.Z."/>
            <person name="Meulia T."/>
            <person name="Sideli G.M."/>
            <person name="Gradziel T.M."/>
            <person name="Fresnedo-Ramirez J."/>
        </authorList>
    </citation>
    <scope>NUCLEOTIDE SEQUENCE [LARGE SCALE GENOMIC DNA]</scope>
    <source>
        <strain evidence="1">Clone GOH B32 T37-40</strain>
    </source>
</reference>
<evidence type="ECO:0000313" key="2">
    <source>
        <dbReference type="Proteomes" id="UP001054821"/>
    </source>
</evidence>
<gene>
    <name evidence="1" type="ORF">L3X38_003776</name>
</gene>